<evidence type="ECO:0008006" key="11">
    <source>
        <dbReference type="Google" id="ProtNLM"/>
    </source>
</evidence>
<comment type="similarity">
    <text evidence="1 6">Belongs to the peptidase S8 family.</text>
</comment>
<dbReference type="PANTHER" id="PTHR10795">
    <property type="entry name" value="PROPROTEIN CONVERTASE SUBTILISIN/KEXIN"/>
    <property type="match status" value="1"/>
</dbReference>
<feature type="domain" description="Peptidase S8/S53" evidence="7">
    <location>
        <begin position="54"/>
        <end position="377"/>
    </location>
</feature>
<evidence type="ECO:0000256" key="4">
    <source>
        <dbReference type="ARBA" id="ARBA00022801"/>
    </source>
</evidence>
<evidence type="ECO:0000256" key="6">
    <source>
        <dbReference type="PROSITE-ProRule" id="PRU01240"/>
    </source>
</evidence>
<evidence type="ECO:0000256" key="3">
    <source>
        <dbReference type="ARBA" id="ARBA00022729"/>
    </source>
</evidence>
<evidence type="ECO:0000256" key="1">
    <source>
        <dbReference type="ARBA" id="ARBA00011073"/>
    </source>
</evidence>
<dbReference type="Gene3D" id="3.40.50.200">
    <property type="entry name" value="Peptidase S8/S53 domain"/>
    <property type="match status" value="2"/>
</dbReference>
<comment type="caution">
    <text evidence="6">Lacks conserved residue(s) required for the propagation of feature annotation.</text>
</comment>
<dbReference type="InterPro" id="IPR023828">
    <property type="entry name" value="Peptidase_S8_Ser-AS"/>
</dbReference>
<dbReference type="InterPro" id="IPR036852">
    <property type="entry name" value="Peptidase_S8/S53_dom_sf"/>
</dbReference>
<dbReference type="PRINTS" id="PR00723">
    <property type="entry name" value="SUBTILISIN"/>
</dbReference>
<keyword evidence="4" id="KW-0378">Hydrolase</keyword>
<protein>
    <recommendedName>
        <fullName evidence="11">Cucumisin</fullName>
    </recommendedName>
</protein>
<organism evidence="9 10">
    <name type="scientific">Stephania yunnanensis</name>
    <dbReference type="NCBI Taxonomy" id="152371"/>
    <lineage>
        <taxon>Eukaryota</taxon>
        <taxon>Viridiplantae</taxon>
        <taxon>Streptophyta</taxon>
        <taxon>Embryophyta</taxon>
        <taxon>Tracheophyta</taxon>
        <taxon>Spermatophyta</taxon>
        <taxon>Magnoliopsida</taxon>
        <taxon>Ranunculales</taxon>
        <taxon>Menispermaceae</taxon>
        <taxon>Menispermoideae</taxon>
        <taxon>Cissampelideae</taxon>
        <taxon>Stephania</taxon>
    </lineage>
</organism>
<dbReference type="Pfam" id="PF17766">
    <property type="entry name" value="fn3_6"/>
    <property type="match status" value="1"/>
</dbReference>
<dbReference type="PROSITE" id="PS51892">
    <property type="entry name" value="SUBTILASE"/>
    <property type="match status" value="1"/>
</dbReference>
<keyword evidence="2" id="KW-0645">Protease</keyword>
<evidence type="ECO:0000259" key="7">
    <source>
        <dbReference type="Pfam" id="PF00082"/>
    </source>
</evidence>
<dbReference type="FunFam" id="2.60.40.2310:FF:000001">
    <property type="entry name" value="Subtilisin-like protease SBT1.5"/>
    <property type="match status" value="1"/>
</dbReference>
<dbReference type="InterPro" id="IPR015500">
    <property type="entry name" value="Peptidase_S8_subtilisin-rel"/>
</dbReference>
<dbReference type="AlphaFoldDB" id="A0AAP0LC36"/>
<dbReference type="SUPFAM" id="SSF52743">
    <property type="entry name" value="Subtilisin-like"/>
    <property type="match status" value="1"/>
</dbReference>
<reference evidence="9 10" key="1">
    <citation type="submission" date="2024-01" db="EMBL/GenBank/DDBJ databases">
        <title>Genome assemblies of Stephania.</title>
        <authorList>
            <person name="Yang L."/>
        </authorList>
    </citation>
    <scope>NUCLEOTIDE SEQUENCE [LARGE SCALE GENOMIC DNA]</scope>
    <source>
        <strain evidence="9">YNDBR</strain>
        <tissue evidence="9">Leaf</tissue>
    </source>
</reference>
<comment type="caution">
    <text evidence="9">The sequence shown here is derived from an EMBL/GenBank/DDBJ whole genome shotgun (WGS) entry which is preliminary data.</text>
</comment>
<proteinExistence type="inferred from homology"/>
<dbReference type="Gene3D" id="3.50.30.30">
    <property type="match status" value="2"/>
</dbReference>
<dbReference type="GO" id="GO:0004252">
    <property type="term" value="F:serine-type endopeptidase activity"/>
    <property type="evidence" value="ECO:0007669"/>
    <property type="project" value="InterPro"/>
</dbReference>
<evidence type="ECO:0000313" key="9">
    <source>
        <dbReference type="EMBL" id="KAK9168276.1"/>
    </source>
</evidence>
<dbReference type="InterPro" id="IPR000209">
    <property type="entry name" value="Peptidase_S8/S53_dom"/>
</dbReference>
<dbReference type="Pfam" id="PF00082">
    <property type="entry name" value="Peptidase_S8"/>
    <property type="match status" value="1"/>
</dbReference>
<dbReference type="GO" id="GO:0006508">
    <property type="term" value="P:proteolysis"/>
    <property type="evidence" value="ECO:0007669"/>
    <property type="project" value="UniProtKB-KW"/>
</dbReference>
<accession>A0AAP0LC36</accession>
<dbReference type="InterPro" id="IPR041469">
    <property type="entry name" value="Subtilisin-like_FN3"/>
</dbReference>
<evidence type="ECO:0000256" key="5">
    <source>
        <dbReference type="ARBA" id="ARBA00022825"/>
    </source>
</evidence>
<gene>
    <name evidence="9" type="ORF">Syun_000416</name>
</gene>
<evidence type="ECO:0000259" key="8">
    <source>
        <dbReference type="Pfam" id="PF17766"/>
    </source>
</evidence>
<evidence type="ECO:0000313" key="10">
    <source>
        <dbReference type="Proteomes" id="UP001420932"/>
    </source>
</evidence>
<dbReference type="EMBL" id="JBBNAF010000001">
    <property type="protein sequence ID" value="KAK9168276.1"/>
    <property type="molecule type" value="Genomic_DNA"/>
</dbReference>
<dbReference type="InterPro" id="IPR045051">
    <property type="entry name" value="SBT"/>
</dbReference>
<evidence type="ECO:0000256" key="2">
    <source>
        <dbReference type="ARBA" id="ARBA00022670"/>
    </source>
</evidence>
<feature type="domain" description="Subtilisin-like protease fibronectin type-III" evidence="8">
    <location>
        <begin position="433"/>
        <end position="528"/>
    </location>
</feature>
<keyword evidence="3" id="KW-0732">Signal</keyword>
<keyword evidence="5" id="KW-0720">Serine protease</keyword>
<dbReference type="Proteomes" id="UP001420932">
    <property type="component" value="Unassembled WGS sequence"/>
</dbReference>
<name>A0AAP0LC36_9MAGN</name>
<dbReference type="Gene3D" id="2.60.40.2310">
    <property type="match status" value="1"/>
</dbReference>
<dbReference type="PROSITE" id="PS00138">
    <property type="entry name" value="SUBTILASE_SER"/>
    <property type="match status" value="1"/>
</dbReference>
<sequence>MDMQSQRRLLRSQISGRGEMVASGRDRPNVNATKVKMMRFRNKFLVKIIGARYYTDENARDTVGHGSHTASTAAGNLVKQASFFGVAEGNARGAVPLSRIAVYKACSLSGCRSDFTLSAFDDAISDGVDILSVSLGSNIPRIFEQDVIAIGGFHAMLRGILTSNSAGNSGPSPATTSSTAPWLFSVAASTTDRLIIDKVVLGDNTTLTVQGKILLCENNTTPGVELSLNVTGAILTKYEGDVPRVSFIPSSRLNLNDIATVFSYVTTAKNPEATILKSESIVDASAPEPDIAAPGVDILAAWPTSISPTGSSLDTRSVKYNIISGTSMSCPHGSGAAAYVKTFHLDWSPAAIKSALMTTAVPMNATRNADAEFSYGSGFINPVKALNPGLVYDASVDDYIKMLCSIGYTSDKIKVITGKISSCPSKYNGTAMDLNYPSMAMTNSTKEAVFTRTVTNVGVANSTYRATVASPSYVIVSVEPKVLSFKSLNEKQSFIVKVSLKDPPGEVLVASASLVWSDGIHSVRSPIAASFRNI</sequence>
<keyword evidence="10" id="KW-1185">Reference proteome</keyword>